<keyword evidence="2" id="KW-1185">Reference proteome</keyword>
<protein>
    <recommendedName>
        <fullName evidence="3">AB hydrolase-1 domain-containing protein</fullName>
    </recommendedName>
</protein>
<dbReference type="EMBL" id="AEUD01000015">
    <property type="protein sequence ID" value="EGD53969.1"/>
    <property type="molecule type" value="Genomic_DNA"/>
</dbReference>
<dbReference type="RefSeq" id="WP_009680376.1">
    <property type="nucleotide sequence ID" value="NZ_AEUD01000015.1"/>
</dbReference>
<dbReference type="AlphaFoldDB" id="F1YMN4"/>
<evidence type="ECO:0000313" key="2">
    <source>
        <dbReference type="Proteomes" id="UP000035065"/>
    </source>
</evidence>
<dbReference type="Proteomes" id="UP000035065">
    <property type="component" value="Unassembled WGS sequence"/>
</dbReference>
<name>F1YMN4_9ACTN</name>
<dbReference type="InterPro" id="IPR029058">
    <property type="entry name" value="AB_hydrolase_fold"/>
</dbReference>
<proteinExistence type="predicted"/>
<gene>
    <name evidence="1" type="ORF">SCNU_15899</name>
</gene>
<dbReference type="Gene3D" id="3.40.50.1820">
    <property type="entry name" value="alpha/beta hydrolase"/>
    <property type="match status" value="1"/>
</dbReference>
<reference evidence="1 2" key="1">
    <citation type="journal article" date="2011" name="J. Bacteriol.">
        <title>Draft Genome Sequence of Gordonia neofelifaecis NRRL B-59395, a Cholesterol-Degrading Actinomycete.</title>
        <authorList>
            <person name="Ge F."/>
            <person name="Li W."/>
            <person name="Chen G."/>
            <person name="Liu Y."/>
            <person name="Zhang G."/>
            <person name="Yong B."/>
            <person name="Wang Q."/>
            <person name="Wang N."/>
            <person name="Huang Z."/>
            <person name="Li W."/>
            <person name="Wang J."/>
            <person name="Wu C."/>
            <person name="Xie Q."/>
            <person name="Liu G."/>
        </authorList>
    </citation>
    <scope>NUCLEOTIDE SEQUENCE [LARGE SCALE GENOMIC DNA]</scope>
    <source>
        <strain evidence="1 2">NRRL B-59395</strain>
    </source>
</reference>
<dbReference type="OrthoDB" id="4371333at2"/>
<dbReference type="STRING" id="644548.SCNU_15899"/>
<dbReference type="eggNOG" id="COG2021">
    <property type="taxonomic scope" value="Bacteria"/>
</dbReference>
<sequence length="237" mass="24174">MTTLIVMPGTGSDADYAARAFGPAAASLGARLIALEPESDLVGGYLDRVDEIAQTDDDVLVGGVSIGAAIAVEWVLRSVYAHRCIGVLAALPPWSGSPGDSLAALSARITADSIEGDGLEATIAQMAATSPAWLATELSRSWRSLADRGLVAQLRAACSYTAPTEDDVASLPVPLGVAAAPDDPLHPIAVGRAWVARAARASLSAVPLTEFGPAEHRLGDACLAAWRTASAAAPAEP</sequence>
<evidence type="ECO:0000313" key="1">
    <source>
        <dbReference type="EMBL" id="EGD53969.1"/>
    </source>
</evidence>
<dbReference type="SUPFAM" id="SSF53474">
    <property type="entry name" value="alpha/beta-Hydrolases"/>
    <property type="match status" value="1"/>
</dbReference>
<evidence type="ECO:0008006" key="3">
    <source>
        <dbReference type="Google" id="ProtNLM"/>
    </source>
</evidence>
<organism evidence="1 2">
    <name type="scientific">Gordonia neofelifaecis NRRL B-59395</name>
    <dbReference type="NCBI Taxonomy" id="644548"/>
    <lineage>
        <taxon>Bacteria</taxon>
        <taxon>Bacillati</taxon>
        <taxon>Actinomycetota</taxon>
        <taxon>Actinomycetes</taxon>
        <taxon>Mycobacteriales</taxon>
        <taxon>Gordoniaceae</taxon>
        <taxon>Gordonia</taxon>
    </lineage>
</organism>
<accession>F1YMN4</accession>
<comment type="caution">
    <text evidence="1">The sequence shown here is derived from an EMBL/GenBank/DDBJ whole genome shotgun (WGS) entry which is preliminary data.</text>
</comment>